<feature type="transmembrane region" description="Helical" evidence="8">
    <location>
        <begin position="240"/>
        <end position="262"/>
    </location>
</feature>
<feature type="transmembrane region" description="Helical" evidence="8">
    <location>
        <begin position="442"/>
        <end position="463"/>
    </location>
</feature>
<name>A0A9X8MZY2_9ACTN</name>
<feature type="transmembrane region" description="Helical" evidence="8">
    <location>
        <begin position="215"/>
        <end position="234"/>
    </location>
</feature>
<feature type="transmembrane region" description="Helical" evidence="8">
    <location>
        <begin position="64"/>
        <end position="84"/>
    </location>
</feature>
<dbReference type="PROSITE" id="PS00216">
    <property type="entry name" value="SUGAR_TRANSPORT_1"/>
    <property type="match status" value="1"/>
</dbReference>
<dbReference type="InterPro" id="IPR020846">
    <property type="entry name" value="MFS_dom"/>
</dbReference>
<dbReference type="CDD" id="cd17321">
    <property type="entry name" value="MFS_MMR_MDR_like"/>
    <property type="match status" value="1"/>
</dbReference>
<dbReference type="Pfam" id="PF07690">
    <property type="entry name" value="MFS_1"/>
    <property type="match status" value="1"/>
</dbReference>
<evidence type="ECO:0000313" key="10">
    <source>
        <dbReference type="EMBL" id="SHM47927.1"/>
    </source>
</evidence>
<dbReference type="PANTHER" id="PTHR42718:SF46">
    <property type="entry name" value="BLR6921 PROTEIN"/>
    <property type="match status" value="1"/>
</dbReference>
<feature type="transmembrane region" description="Helical" evidence="8">
    <location>
        <begin position="314"/>
        <end position="333"/>
    </location>
</feature>
<sequence>MRWRRRLARRREGSAVTVWEVEGRSGARWALVSVALGVFCIQLDSFALNLALPHIKDELDVSTGQLQWTVSAYLLSCGTLMLGAGRMSDLFGRRRLLIGGLALFGLASLWCALAPSLPVLVAARMVQGAGGALIMPAGLALLTNVFPPAVRGRATGWALGIGGLATACGPFVGGALTQMVSWRAVFWLNVPLGVVAAICARRAQESRDTTVSGRVDWPGLATGTAAIAALALFIDRGPVWGWTSPAGLGALCLVAVALVAFVRIELRTADPLIAPALFRNGAFVALTAAGAVANAATVVFLFVVPLSLQDGQRLTPLMAGVAFIAPAAAMAAAGPFAGRVTSARAVPVMATSLGVGAVVLLAAAFVSGLPPYLAAVTASGAALGVGNALTLTATQGVIRPERAGEASGLTKTVITVAAGLGVVAAGPAAAPGGTAATGDIGPLAVAGASCLVACLLLVLWMWVRRCRRARRLQEPVPSATDCVVR</sequence>
<comment type="subcellular location">
    <subcellularLocation>
        <location evidence="1">Cell membrane</location>
        <topology evidence="1">Multi-pass membrane protein</topology>
    </subcellularLocation>
</comment>
<proteinExistence type="predicted"/>
<feature type="transmembrane region" description="Helical" evidence="8">
    <location>
        <begin position="345"/>
        <end position="366"/>
    </location>
</feature>
<feature type="transmembrane region" description="Helical" evidence="8">
    <location>
        <begin position="154"/>
        <end position="172"/>
    </location>
</feature>
<dbReference type="AlphaFoldDB" id="A0A9X8MZY2"/>
<dbReference type="GO" id="GO:0005886">
    <property type="term" value="C:plasma membrane"/>
    <property type="evidence" value="ECO:0007669"/>
    <property type="project" value="UniProtKB-SubCell"/>
</dbReference>
<evidence type="ECO:0000256" key="2">
    <source>
        <dbReference type="ARBA" id="ARBA00022448"/>
    </source>
</evidence>
<keyword evidence="3" id="KW-1003">Cell membrane</keyword>
<accession>A0A9X8MZY2</accession>
<reference evidence="11" key="1">
    <citation type="submission" date="2016-11" db="EMBL/GenBank/DDBJ databases">
        <authorList>
            <person name="Jaros S."/>
            <person name="Januszkiewicz K."/>
            <person name="Wedrychowicz H."/>
        </authorList>
    </citation>
    <scope>NUCLEOTIDE SEQUENCE [LARGE SCALE GENOMIC DNA]</scope>
    <source>
        <strain evidence="11">CGMCC 4.3555</strain>
    </source>
</reference>
<evidence type="ECO:0000259" key="9">
    <source>
        <dbReference type="PROSITE" id="PS50850"/>
    </source>
</evidence>
<keyword evidence="6 8" id="KW-0472">Membrane</keyword>
<dbReference type="InterPro" id="IPR005829">
    <property type="entry name" value="Sugar_transporter_CS"/>
</dbReference>
<keyword evidence="4 8" id="KW-0812">Transmembrane</keyword>
<comment type="caution">
    <text evidence="10">The sequence shown here is derived from an EMBL/GenBank/DDBJ whole genome shotgun (WGS) entry which is preliminary data.</text>
</comment>
<protein>
    <submittedName>
        <fullName evidence="10">Major Facilitator Superfamily protein</fullName>
    </submittedName>
</protein>
<dbReference type="InterPro" id="IPR036259">
    <property type="entry name" value="MFS_trans_sf"/>
</dbReference>
<dbReference type="PANTHER" id="PTHR42718">
    <property type="entry name" value="MAJOR FACILITATOR SUPERFAMILY MULTIDRUG TRANSPORTER MFSC"/>
    <property type="match status" value="1"/>
</dbReference>
<evidence type="ECO:0000256" key="8">
    <source>
        <dbReference type="SAM" id="Phobius"/>
    </source>
</evidence>
<dbReference type="InterPro" id="IPR011701">
    <property type="entry name" value="MFS"/>
</dbReference>
<feature type="transmembrane region" description="Helical" evidence="8">
    <location>
        <begin position="184"/>
        <end position="203"/>
    </location>
</feature>
<evidence type="ECO:0000256" key="7">
    <source>
        <dbReference type="ARBA" id="ARBA00023251"/>
    </source>
</evidence>
<keyword evidence="5 8" id="KW-1133">Transmembrane helix</keyword>
<dbReference type="GO" id="GO:0046677">
    <property type="term" value="P:response to antibiotic"/>
    <property type="evidence" value="ECO:0007669"/>
    <property type="project" value="UniProtKB-KW"/>
</dbReference>
<dbReference type="Gene3D" id="1.20.1250.20">
    <property type="entry name" value="MFS general substrate transporter like domains"/>
    <property type="match status" value="1"/>
</dbReference>
<feature type="domain" description="Major facilitator superfamily (MFS) profile" evidence="9">
    <location>
        <begin position="30"/>
        <end position="465"/>
    </location>
</feature>
<feature type="transmembrane region" description="Helical" evidence="8">
    <location>
        <begin position="121"/>
        <end position="142"/>
    </location>
</feature>
<dbReference type="Gene3D" id="1.20.1720.10">
    <property type="entry name" value="Multidrug resistance protein D"/>
    <property type="match status" value="1"/>
</dbReference>
<evidence type="ECO:0000256" key="4">
    <source>
        <dbReference type="ARBA" id="ARBA00022692"/>
    </source>
</evidence>
<feature type="transmembrane region" description="Helical" evidence="8">
    <location>
        <begin position="412"/>
        <end position="430"/>
    </location>
</feature>
<gene>
    <name evidence="10" type="ORF">SAMN05216268_111151</name>
</gene>
<keyword evidence="7" id="KW-0046">Antibiotic resistance</keyword>
<dbReference type="EMBL" id="FRBK01000011">
    <property type="protein sequence ID" value="SHM47927.1"/>
    <property type="molecule type" value="Genomic_DNA"/>
</dbReference>
<keyword evidence="2" id="KW-0813">Transport</keyword>
<organism evidence="10 11">
    <name type="scientific">Streptomyces yunnanensis</name>
    <dbReference type="NCBI Taxonomy" id="156453"/>
    <lineage>
        <taxon>Bacteria</taxon>
        <taxon>Bacillati</taxon>
        <taxon>Actinomycetota</taxon>
        <taxon>Actinomycetes</taxon>
        <taxon>Kitasatosporales</taxon>
        <taxon>Streptomycetaceae</taxon>
        <taxon>Streptomyces</taxon>
    </lineage>
</organism>
<evidence type="ECO:0000313" key="11">
    <source>
        <dbReference type="Proteomes" id="UP000184388"/>
    </source>
</evidence>
<evidence type="ECO:0000256" key="1">
    <source>
        <dbReference type="ARBA" id="ARBA00004651"/>
    </source>
</evidence>
<evidence type="ECO:0000256" key="6">
    <source>
        <dbReference type="ARBA" id="ARBA00023136"/>
    </source>
</evidence>
<dbReference type="PROSITE" id="PS50850">
    <property type="entry name" value="MFS"/>
    <property type="match status" value="1"/>
</dbReference>
<dbReference type="SUPFAM" id="SSF103473">
    <property type="entry name" value="MFS general substrate transporter"/>
    <property type="match status" value="1"/>
</dbReference>
<feature type="transmembrane region" description="Helical" evidence="8">
    <location>
        <begin position="372"/>
        <end position="391"/>
    </location>
</feature>
<evidence type="ECO:0000256" key="5">
    <source>
        <dbReference type="ARBA" id="ARBA00022989"/>
    </source>
</evidence>
<dbReference type="GO" id="GO:0022857">
    <property type="term" value="F:transmembrane transporter activity"/>
    <property type="evidence" value="ECO:0007669"/>
    <property type="project" value="InterPro"/>
</dbReference>
<feature type="transmembrane region" description="Helical" evidence="8">
    <location>
        <begin position="283"/>
        <end position="308"/>
    </location>
</feature>
<feature type="transmembrane region" description="Helical" evidence="8">
    <location>
        <begin position="96"/>
        <end position="115"/>
    </location>
</feature>
<dbReference type="Proteomes" id="UP000184388">
    <property type="component" value="Unassembled WGS sequence"/>
</dbReference>
<feature type="transmembrane region" description="Helical" evidence="8">
    <location>
        <begin position="29"/>
        <end position="52"/>
    </location>
</feature>
<evidence type="ECO:0000256" key="3">
    <source>
        <dbReference type="ARBA" id="ARBA00022475"/>
    </source>
</evidence>